<dbReference type="Proteomes" id="UP000569329">
    <property type="component" value="Unassembled WGS sequence"/>
</dbReference>
<dbReference type="EMBL" id="JACGWZ010000001">
    <property type="protein sequence ID" value="MBA8822996.1"/>
    <property type="molecule type" value="Genomic_DNA"/>
</dbReference>
<accession>A0A839DRU4</accession>
<gene>
    <name evidence="1" type="ORF">FHX42_000325</name>
</gene>
<evidence type="ECO:0000313" key="1">
    <source>
        <dbReference type="EMBL" id="MBA8822996.1"/>
    </source>
</evidence>
<organism evidence="1 2">
    <name type="scientific">Halosaccharopolyspora lacisalsi</name>
    <dbReference type="NCBI Taxonomy" id="1000566"/>
    <lineage>
        <taxon>Bacteria</taxon>
        <taxon>Bacillati</taxon>
        <taxon>Actinomycetota</taxon>
        <taxon>Actinomycetes</taxon>
        <taxon>Pseudonocardiales</taxon>
        <taxon>Pseudonocardiaceae</taxon>
        <taxon>Halosaccharopolyspora</taxon>
    </lineage>
</organism>
<evidence type="ECO:0000313" key="2">
    <source>
        <dbReference type="Proteomes" id="UP000569329"/>
    </source>
</evidence>
<dbReference type="RefSeq" id="WP_182542383.1">
    <property type="nucleotide sequence ID" value="NZ_JACGWZ010000001.1"/>
</dbReference>
<keyword evidence="2" id="KW-1185">Reference proteome</keyword>
<dbReference type="AlphaFoldDB" id="A0A839DRU4"/>
<reference evidence="1 2" key="1">
    <citation type="submission" date="2020-07" db="EMBL/GenBank/DDBJ databases">
        <title>Sequencing the genomes of 1000 actinobacteria strains.</title>
        <authorList>
            <person name="Klenk H.-P."/>
        </authorList>
    </citation>
    <scope>NUCLEOTIDE SEQUENCE [LARGE SCALE GENOMIC DNA]</scope>
    <source>
        <strain evidence="1 2">DSM 45975</strain>
    </source>
</reference>
<protein>
    <submittedName>
        <fullName evidence="1">Uncharacterized protein</fullName>
    </submittedName>
</protein>
<comment type="caution">
    <text evidence="1">The sequence shown here is derived from an EMBL/GenBank/DDBJ whole genome shotgun (WGS) entry which is preliminary data.</text>
</comment>
<proteinExistence type="predicted"/>
<sequence>MFPSPFRAGSADVFWIVGVGTHVRHATTVLPGARPGGYWVPTVCEQWIRWPFDTVSDRTPESKRITERCPTCTETAEDRDWSGSDWDF</sequence>
<name>A0A839DRU4_9PSEU</name>